<comment type="similarity">
    <text evidence="2">Belongs to the ABC transporter superfamily.</text>
</comment>
<evidence type="ECO:0000259" key="7">
    <source>
        <dbReference type="PROSITE" id="PS50893"/>
    </source>
</evidence>
<gene>
    <name evidence="8" type="ORF">GCM10020369_20860</name>
</gene>
<dbReference type="PROSITE" id="PS50893">
    <property type="entry name" value="ABC_TRANSPORTER_2"/>
    <property type="match status" value="1"/>
</dbReference>
<comment type="subcellular location">
    <subcellularLocation>
        <location evidence="1">Cell membrane</location>
        <topology evidence="1">Peripheral membrane protein</topology>
    </subcellularLocation>
</comment>
<reference evidence="9" key="1">
    <citation type="journal article" date="2019" name="Int. J. Syst. Evol. Microbiol.">
        <title>The Global Catalogue of Microorganisms (GCM) 10K type strain sequencing project: providing services to taxonomists for standard genome sequencing and annotation.</title>
        <authorList>
            <consortium name="The Broad Institute Genomics Platform"/>
            <consortium name="The Broad Institute Genome Sequencing Center for Infectious Disease"/>
            <person name="Wu L."/>
            <person name="Ma J."/>
        </authorList>
    </citation>
    <scope>NUCLEOTIDE SEQUENCE [LARGE SCALE GENOMIC DNA]</scope>
    <source>
        <strain evidence="9">JCM 9458</strain>
    </source>
</reference>
<dbReference type="InterPro" id="IPR050763">
    <property type="entry name" value="ABC_transporter_ATP-binding"/>
</dbReference>
<accession>A0ABP6SUE2</accession>
<evidence type="ECO:0000256" key="1">
    <source>
        <dbReference type="ARBA" id="ARBA00004202"/>
    </source>
</evidence>
<dbReference type="RefSeq" id="WP_345727816.1">
    <property type="nucleotide sequence ID" value="NZ_BAAAYN010000012.1"/>
</dbReference>
<dbReference type="PANTHER" id="PTHR42711:SF5">
    <property type="entry name" value="ABC TRANSPORTER ATP-BINDING PROTEIN NATA"/>
    <property type="match status" value="1"/>
</dbReference>
<evidence type="ECO:0000256" key="3">
    <source>
        <dbReference type="ARBA" id="ARBA00022448"/>
    </source>
</evidence>
<dbReference type="PROSITE" id="PS00211">
    <property type="entry name" value="ABC_TRANSPORTER_1"/>
    <property type="match status" value="1"/>
</dbReference>
<keyword evidence="5 8" id="KW-0067">ATP-binding</keyword>
<keyword evidence="9" id="KW-1185">Reference proteome</keyword>
<name>A0ABP6SUE2_9ACTN</name>
<evidence type="ECO:0000256" key="6">
    <source>
        <dbReference type="ARBA" id="ARBA00023251"/>
    </source>
</evidence>
<dbReference type="PANTHER" id="PTHR42711">
    <property type="entry name" value="ABC TRANSPORTER ATP-BINDING PROTEIN"/>
    <property type="match status" value="1"/>
</dbReference>
<dbReference type="InterPro" id="IPR027417">
    <property type="entry name" value="P-loop_NTPase"/>
</dbReference>
<dbReference type="Pfam" id="PF00005">
    <property type="entry name" value="ABC_tran"/>
    <property type="match status" value="1"/>
</dbReference>
<dbReference type="InterPro" id="IPR017871">
    <property type="entry name" value="ABC_transporter-like_CS"/>
</dbReference>
<comment type="caution">
    <text evidence="8">The sequence shown here is derived from an EMBL/GenBank/DDBJ whole genome shotgun (WGS) entry which is preliminary data.</text>
</comment>
<dbReference type="InterPro" id="IPR003593">
    <property type="entry name" value="AAA+_ATPase"/>
</dbReference>
<dbReference type="GO" id="GO:0005524">
    <property type="term" value="F:ATP binding"/>
    <property type="evidence" value="ECO:0007669"/>
    <property type="project" value="UniProtKB-KW"/>
</dbReference>
<feature type="domain" description="ABC transporter" evidence="7">
    <location>
        <begin position="11"/>
        <end position="241"/>
    </location>
</feature>
<evidence type="ECO:0000313" key="9">
    <source>
        <dbReference type="Proteomes" id="UP001501676"/>
    </source>
</evidence>
<dbReference type="EMBL" id="BAAAYN010000012">
    <property type="protein sequence ID" value="GAA3385827.1"/>
    <property type="molecule type" value="Genomic_DNA"/>
</dbReference>
<protein>
    <submittedName>
        <fullName evidence="8">ATP-binding cassette domain-containing protein</fullName>
    </submittedName>
</protein>
<dbReference type="Gene3D" id="3.40.50.300">
    <property type="entry name" value="P-loop containing nucleotide triphosphate hydrolases"/>
    <property type="match status" value="1"/>
</dbReference>
<evidence type="ECO:0000256" key="5">
    <source>
        <dbReference type="ARBA" id="ARBA00022840"/>
    </source>
</evidence>
<evidence type="ECO:0000256" key="4">
    <source>
        <dbReference type="ARBA" id="ARBA00022741"/>
    </source>
</evidence>
<dbReference type="InterPro" id="IPR003439">
    <property type="entry name" value="ABC_transporter-like_ATP-bd"/>
</dbReference>
<evidence type="ECO:0000256" key="2">
    <source>
        <dbReference type="ARBA" id="ARBA00005417"/>
    </source>
</evidence>
<proteinExistence type="inferred from homology"/>
<sequence>MSQSESDPPAIELAGVVKRFGAVTAVNGLDLTVPAGICLGLLGPNGAGKSTTMRMLTGQARPDAGDIRVLGYRVPAESKHARALMGVVPQLDNLDTELTARENLSVFARLYRVPGVERRVAVDAALALGQLVDRADTKVDELSGGMRRRLLIARGLVHRPRLVLLDEPTVGLDPQVRQELWGLIDRLRRDGTTVLMSTHYIEEAERLADAVAVMSAGRVIAQGSPADLLAGHAGRSAVEYNGPPDRLSEIERIAAAAGMPTRRTGPSVSVLRAEEMPPSVAAALGPGTPRPANLEDVFVTLTGEFVA</sequence>
<keyword evidence="3" id="KW-0813">Transport</keyword>
<evidence type="ECO:0000313" key="8">
    <source>
        <dbReference type="EMBL" id="GAA3385827.1"/>
    </source>
</evidence>
<organism evidence="8 9">
    <name type="scientific">Cryptosporangium minutisporangium</name>
    <dbReference type="NCBI Taxonomy" id="113569"/>
    <lineage>
        <taxon>Bacteria</taxon>
        <taxon>Bacillati</taxon>
        <taxon>Actinomycetota</taxon>
        <taxon>Actinomycetes</taxon>
        <taxon>Cryptosporangiales</taxon>
        <taxon>Cryptosporangiaceae</taxon>
        <taxon>Cryptosporangium</taxon>
    </lineage>
</organism>
<dbReference type="SUPFAM" id="SSF52540">
    <property type="entry name" value="P-loop containing nucleoside triphosphate hydrolases"/>
    <property type="match status" value="1"/>
</dbReference>
<dbReference type="SMART" id="SM00382">
    <property type="entry name" value="AAA"/>
    <property type="match status" value="1"/>
</dbReference>
<dbReference type="Proteomes" id="UP001501676">
    <property type="component" value="Unassembled WGS sequence"/>
</dbReference>
<keyword evidence="4" id="KW-0547">Nucleotide-binding</keyword>
<keyword evidence="6" id="KW-0046">Antibiotic resistance</keyword>